<dbReference type="Proteomes" id="UP000051311">
    <property type="component" value="Unassembled WGS sequence"/>
</dbReference>
<feature type="transmembrane region" description="Helical" evidence="1">
    <location>
        <begin position="39"/>
        <end position="56"/>
    </location>
</feature>
<evidence type="ECO:0000256" key="1">
    <source>
        <dbReference type="SAM" id="Phobius"/>
    </source>
</evidence>
<evidence type="ECO:0000313" key="3">
    <source>
        <dbReference type="Proteomes" id="UP000051311"/>
    </source>
</evidence>
<dbReference type="GeneID" id="78203592"/>
<keyword evidence="1" id="KW-0472">Membrane</keyword>
<proteinExistence type="predicted"/>
<organism evidence="2 3">
    <name type="scientific">Lactobacillus gallinarum DSM 10532 = JCM 2011</name>
    <dbReference type="NCBI Taxonomy" id="1423748"/>
    <lineage>
        <taxon>Bacteria</taxon>
        <taxon>Bacillati</taxon>
        <taxon>Bacillota</taxon>
        <taxon>Bacilli</taxon>
        <taxon>Lactobacillales</taxon>
        <taxon>Lactobacillaceae</taxon>
        <taxon>Lactobacillus</taxon>
    </lineage>
</organism>
<protein>
    <submittedName>
        <fullName evidence="2">Uncharacterized protein</fullName>
    </submittedName>
</protein>
<gene>
    <name evidence="2" type="ORF">FC37_GL001899</name>
</gene>
<keyword evidence="1" id="KW-1133">Transmembrane helix</keyword>
<accession>A0A0R1NSP8</accession>
<keyword evidence="1" id="KW-0812">Transmembrane</keyword>
<dbReference type="AlphaFoldDB" id="A0A0R1NSP8"/>
<comment type="caution">
    <text evidence="2">The sequence shown here is derived from an EMBL/GenBank/DDBJ whole genome shotgun (WGS) entry which is preliminary data.</text>
</comment>
<dbReference type="EMBL" id="AZEL01000056">
    <property type="protein sequence ID" value="KRL20658.1"/>
    <property type="molecule type" value="Genomic_DNA"/>
</dbReference>
<name>A0A0R1NSP8_9LACO</name>
<feature type="transmembrane region" description="Helical" evidence="1">
    <location>
        <begin position="12"/>
        <end position="33"/>
    </location>
</feature>
<sequence>MKKIKEDLLGSIIGGVILLIGLKFINLIPWSWLQTGIKIGLFYIVIDIVCLLWKLYKFKKISKSELINDKIE</sequence>
<evidence type="ECO:0000313" key="2">
    <source>
        <dbReference type="EMBL" id="KRL20658.1"/>
    </source>
</evidence>
<dbReference type="RefSeq" id="WP_025005996.1">
    <property type="nucleotide sequence ID" value="NZ_AZEL01000056.1"/>
</dbReference>
<dbReference type="STRING" id="1423748.FC37_GL001899"/>
<reference evidence="2 3" key="1">
    <citation type="journal article" date="2015" name="Genome Announc.">
        <title>Expanding the biotechnology potential of lactobacilli through comparative genomics of 213 strains and associated genera.</title>
        <authorList>
            <person name="Sun Z."/>
            <person name="Harris H.M."/>
            <person name="McCann A."/>
            <person name="Guo C."/>
            <person name="Argimon S."/>
            <person name="Zhang W."/>
            <person name="Yang X."/>
            <person name="Jeffery I.B."/>
            <person name="Cooney J.C."/>
            <person name="Kagawa T.F."/>
            <person name="Liu W."/>
            <person name="Song Y."/>
            <person name="Salvetti E."/>
            <person name="Wrobel A."/>
            <person name="Rasinkangas P."/>
            <person name="Parkhill J."/>
            <person name="Rea M.C."/>
            <person name="O'Sullivan O."/>
            <person name="Ritari J."/>
            <person name="Douillard F.P."/>
            <person name="Paul Ross R."/>
            <person name="Yang R."/>
            <person name="Briner A.E."/>
            <person name="Felis G.E."/>
            <person name="de Vos W.M."/>
            <person name="Barrangou R."/>
            <person name="Klaenhammer T.R."/>
            <person name="Caufield P.W."/>
            <person name="Cui Y."/>
            <person name="Zhang H."/>
            <person name="O'Toole P.W."/>
        </authorList>
    </citation>
    <scope>NUCLEOTIDE SEQUENCE [LARGE SCALE GENOMIC DNA]</scope>
    <source>
        <strain evidence="2 3">DSM 10532</strain>
    </source>
</reference>
<dbReference type="PATRIC" id="fig|1423748.3.peg.1973"/>